<dbReference type="KEGG" id="rml:FF011L_36020"/>
<feature type="signal peptide" evidence="1">
    <location>
        <begin position="1"/>
        <end position="23"/>
    </location>
</feature>
<dbReference type="Proteomes" id="UP000320672">
    <property type="component" value="Chromosome"/>
</dbReference>
<evidence type="ECO:0000313" key="3">
    <source>
        <dbReference type="Proteomes" id="UP000320672"/>
    </source>
</evidence>
<dbReference type="Pfam" id="PF11866">
    <property type="entry name" value="DUF3386"/>
    <property type="match status" value="1"/>
</dbReference>
<reference evidence="2 3" key="1">
    <citation type="submission" date="2019-02" db="EMBL/GenBank/DDBJ databases">
        <title>Deep-cultivation of Planctomycetes and their phenomic and genomic characterization uncovers novel biology.</title>
        <authorList>
            <person name="Wiegand S."/>
            <person name="Jogler M."/>
            <person name="Boedeker C."/>
            <person name="Pinto D."/>
            <person name="Vollmers J."/>
            <person name="Rivas-Marin E."/>
            <person name="Kohn T."/>
            <person name="Peeters S.H."/>
            <person name="Heuer A."/>
            <person name="Rast P."/>
            <person name="Oberbeckmann S."/>
            <person name="Bunk B."/>
            <person name="Jeske O."/>
            <person name="Meyerdierks A."/>
            <person name="Storesund J.E."/>
            <person name="Kallscheuer N."/>
            <person name="Luecker S."/>
            <person name="Lage O.M."/>
            <person name="Pohl T."/>
            <person name="Merkel B.J."/>
            <person name="Hornburger P."/>
            <person name="Mueller R.-W."/>
            <person name="Bruemmer F."/>
            <person name="Labrenz M."/>
            <person name="Spormann A.M."/>
            <person name="Op den Camp H."/>
            <person name="Overmann J."/>
            <person name="Amann R."/>
            <person name="Jetten M.S.M."/>
            <person name="Mascher T."/>
            <person name="Medema M.H."/>
            <person name="Devos D.P."/>
            <person name="Kaster A.-K."/>
            <person name="Ovreas L."/>
            <person name="Rohde M."/>
            <person name="Galperin M.Y."/>
            <person name="Jogler C."/>
        </authorList>
    </citation>
    <scope>NUCLEOTIDE SEQUENCE [LARGE SCALE GENOMIC DNA]</scope>
    <source>
        <strain evidence="2 3">FF011L</strain>
    </source>
</reference>
<dbReference type="EMBL" id="CP036262">
    <property type="protein sequence ID" value="QDS94820.1"/>
    <property type="molecule type" value="Genomic_DNA"/>
</dbReference>
<evidence type="ECO:0000256" key="1">
    <source>
        <dbReference type="SAM" id="SignalP"/>
    </source>
</evidence>
<gene>
    <name evidence="2" type="ORF">FF011L_36020</name>
</gene>
<evidence type="ECO:0000313" key="2">
    <source>
        <dbReference type="EMBL" id="QDS94820.1"/>
    </source>
</evidence>
<dbReference type="InterPro" id="IPR021809">
    <property type="entry name" value="DUF3386"/>
</dbReference>
<dbReference type="RefSeq" id="WP_145352776.1">
    <property type="nucleotide sequence ID" value="NZ_CP036262.1"/>
</dbReference>
<proteinExistence type="predicted"/>
<keyword evidence="1" id="KW-0732">Signal</keyword>
<name>A0A517MIZ7_9BACT</name>
<organism evidence="2 3">
    <name type="scientific">Roseimaritima multifibrata</name>
    <dbReference type="NCBI Taxonomy" id="1930274"/>
    <lineage>
        <taxon>Bacteria</taxon>
        <taxon>Pseudomonadati</taxon>
        <taxon>Planctomycetota</taxon>
        <taxon>Planctomycetia</taxon>
        <taxon>Pirellulales</taxon>
        <taxon>Pirellulaceae</taxon>
        <taxon>Roseimaritima</taxon>
    </lineage>
</organism>
<protein>
    <submittedName>
        <fullName evidence="2">Uncharacterized protein</fullName>
    </submittedName>
</protein>
<keyword evidence="3" id="KW-1185">Reference proteome</keyword>
<dbReference type="OrthoDB" id="214437at2"/>
<dbReference type="AlphaFoldDB" id="A0A517MIZ7"/>
<feature type="chain" id="PRO_5021773857" evidence="1">
    <location>
        <begin position="24"/>
        <end position="259"/>
    </location>
</feature>
<sequence length="259" mass="28877" precursor="true">MKRKELLRGIAAVLLLLPAIGHAEKPLDAPQKKGSSDQLARAAMKEAHDARAVWHHFPGFTAEVTIQTDAESHTGTILVTDDFDYELTISDDAIEPWIHSKLRSVIGHRRPGSAAVEVQVSEQKTSPEFGIFVARKDGSGTFRIENGLIREVLRKTDSNWLEITNVEMFDAGDGKVLPETSSVSYRDLQTGNLTKNVTNRFTWTRVGDFFLPSECFTIETGTEGSRQTRQLTFSNHKLTEPKKPLKVLESTSKLHNPLP</sequence>
<accession>A0A517MIZ7</accession>